<feature type="domain" description="Glabrous enhancer-binding protein-like DBD" evidence="3">
    <location>
        <begin position="120"/>
        <end position="217"/>
    </location>
</feature>
<evidence type="ECO:0000256" key="2">
    <source>
        <dbReference type="SAM" id="MobiDB-lite"/>
    </source>
</evidence>
<proteinExistence type="inferred from homology"/>
<dbReference type="Pfam" id="PF04504">
    <property type="entry name" value="GeBP-like_DBD"/>
    <property type="match status" value="1"/>
</dbReference>
<evidence type="ECO:0000256" key="1">
    <source>
        <dbReference type="ARBA" id="ARBA00010820"/>
    </source>
</evidence>
<feature type="compositionally biased region" description="Basic and acidic residues" evidence="2">
    <location>
        <begin position="235"/>
        <end position="249"/>
    </location>
</feature>
<feature type="compositionally biased region" description="Pro residues" evidence="2">
    <location>
        <begin position="99"/>
        <end position="108"/>
    </location>
</feature>
<dbReference type="AlphaFoldDB" id="A0A427B4Z0"/>
<dbReference type="GO" id="GO:0005634">
    <property type="term" value="C:nucleus"/>
    <property type="evidence" value="ECO:0007669"/>
    <property type="project" value="TreeGrafter"/>
</dbReference>
<comment type="caution">
    <text evidence="4">The sequence shown here is derived from an EMBL/GenBank/DDBJ whole genome shotgun (WGS) entry which is preliminary data.</text>
</comment>
<accession>A0A427B4Z0</accession>
<feature type="region of interest" description="Disordered" evidence="2">
    <location>
        <begin position="227"/>
        <end position="267"/>
    </location>
</feature>
<name>A0A427B4Z0_ENSVE</name>
<gene>
    <name evidence="4" type="ORF">B296_00009852</name>
</gene>
<dbReference type="InterPro" id="IPR007592">
    <property type="entry name" value="GEBP"/>
</dbReference>
<dbReference type="PANTHER" id="PTHR31662">
    <property type="entry name" value="BNAANNG10740D PROTEIN-RELATED"/>
    <property type="match status" value="1"/>
</dbReference>
<evidence type="ECO:0000313" key="4">
    <source>
        <dbReference type="EMBL" id="RRT83542.1"/>
    </source>
</evidence>
<reference evidence="4 5" key="1">
    <citation type="journal article" date="2014" name="Agronomy (Basel)">
        <title>A Draft Genome Sequence for Ensete ventricosum, the Drought-Tolerant Tree Against Hunger.</title>
        <authorList>
            <person name="Harrison J."/>
            <person name="Moore K.A."/>
            <person name="Paszkiewicz K."/>
            <person name="Jones T."/>
            <person name="Grant M."/>
            <person name="Ambacheew D."/>
            <person name="Muzemil S."/>
            <person name="Studholme D.J."/>
        </authorList>
    </citation>
    <scope>NUCLEOTIDE SEQUENCE [LARGE SCALE GENOMIC DNA]</scope>
</reference>
<dbReference type="PANTHER" id="PTHR31662:SF1">
    <property type="entry name" value="OS01G0249900 PROTEIN"/>
    <property type="match status" value="1"/>
</dbReference>
<comment type="similarity">
    <text evidence="1">Belongs to the GeBP family.</text>
</comment>
<evidence type="ECO:0000259" key="3">
    <source>
        <dbReference type="Pfam" id="PF04504"/>
    </source>
</evidence>
<dbReference type="Proteomes" id="UP000287651">
    <property type="component" value="Unassembled WGS sequence"/>
</dbReference>
<organism evidence="4 5">
    <name type="scientific">Ensete ventricosum</name>
    <name type="common">Abyssinian banana</name>
    <name type="synonym">Musa ensete</name>
    <dbReference type="NCBI Taxonomy" id="4639"/>
    <lineage>
        <taxon>Eukaryota</taxon>
        <taxon>Viridiplantae</taxon>
        <taxon>Streptophyta</taxon>
        <taxon>Embryophyta</taxon>
        <taxon>Tracheophyta</taxon>
        <taxon>Spermatophyta</taxon>
        <taxon>Magnoliopsida</taxon>
        <taxon>Liliopsida</taxon>
        <taxon>Zingiberales</taxon>
        <taxon>Musaceae</taxon>
        <taxon>Ensete</taxon>
    </lineage>
</organism>
<sequence length="369" mass="40814">MQRTVEQLHSIITYSQDVKAGSQGGTRLPLAYYIEPNRFDSETSRVGTQSPADRVVTGPVSWSRRRAMASSATDGGEDPHDGAAALQESAGGKRRRAPSSPPPPPAPPGAGGEESSRRLFQKLWTDADEIAVLQGFWEFTSRRGTARADYQHDTGSFYDEIRGRLGFDFSRSQLVEKLRRLKKKYRNTAGRMAADRGFVFRSPHERAAFEIARKIWNPVFARGPDGQSCDLDGVEAPKDGAWDSDHDSGPRPGRRLKKGKETEAVATPSEMITAAANRPEPVLPPPPSMPNSDMADQSMRSCFSPLFNEILRCTGIGHGVTALSSRTPAVGERWKQQQILELEVYLKRLELLHDHIKSKLEELKSESSS</sequence>
<dbReference type="GO" id="GO:0006355">
    <property type="term" value="P:regulation of DNA-templated transcription"/>
    <property type="evidence" value="ECO:0007669"/>
    <property type="project" value="InterPro"/>
</dbReference>
<protein>
    <recommendedName>
        <fullName evidence="3">Glabrous enhancer-binding protein-like DBD domain-containing protein</fullName>
    </recommendedName>
</protein>
<dbReference type="InterPro" id="IPR053932">
    <property type="entry name" value="GeBP-like_DBD"/>
</dbReference>
<evidence type="ECO:0000313" key="5">
    <source>
        <dbReference type="Proteomes" id="UP000287651"/>
    </source>
</evidence>
<feature type="region of interest" description="Disordered" evidence="2">
    <location>
        <begin position="42"/>
        <end position="116"/>
    </location>
</feature>
<dbReference type="EMBL" id="AMZH03000474">
    <property type="protein sequence ID" value="RRT83542.1"/>
    <property type="molecule type" value="Genomic_DNA"/>
</dbReference>